<keyword evidence="13" id="KW-1185">Reference proteome</keyword>
<evidence type="ECO:0000313" key="13">
    <source>
        <dbReference type="Proteomes" id="UP000764110"/>
    </source>
</evidence>
<keyword evidence="5" id="KW-0677">Repeat</keyword>
<keyword evidence="8" id="KW-0862">Zinc</keyword>
<proteinExistence type="predicted"/>
<comment type="caution">
    <text evidence="12">The sequence shown here is derived from an EMBL/GenBank/DDBJ whole genome shotgun (WGS) entry which is preliminary data.</text>
</comment>
<name>A0A9P8S5J0_9HYPO</name>
<organism evidence="12 13">
    <name type="scientific">Metarhizium humberi</name>
    <dbReference type="NCBI Taxonomy" id="2596975"/>
    <lineage>
        <taxon>Eukaryota</taxon>
        <taxon>Fungi</taxon>
        <taxon>Dikarya</taxon>
        <taxon>Ascomycota</taxon>
        <taxon>Pezizomycotina</taxon>
        <taxon>Sordariomycetes</taxon>
        <taxon>Hypocreomycetidae</taxon>
        <taxon>Hypocreales</taxon>
        <taxon>Clavicipitaceae</taxon>
        <taxon>Metarhizium</taxon>
    </lineage>
</organism>
<reference evidence="12 13" key="1">
    <citation type="submission" date="2020-07" db="EMBL/GenBank/DDBJ databases">
        <title>Metarhizium humberi genome.</title>
        <authorList>
            <person name="Lysoe E."/>
        </authorList>
    </citation>
    <scope>NUCLEOTIDE SEQUENCE [LARGE SCALE GENOMIC DNA]</scope>
    <source>
        <strain evidence="12 13">ESALQ1638</strain>
    </source>
</reference>
<gene>
    <name evidence="12" type="ORF">MHUMG1_07085</name>
</gene>
<evidence type="ECO:0000259" key="11">
    <source>
        <dbReference type="PROSITE" id="PS51873"/>
    </source>
</evidence>
<evidence type="ECO:0000256" key="10">
    <source>
        <dbReference type="SAM" id="MobiDB-lite"/>
    </source>
</evidence>
<feature type="domain" description="RING-type" evidence="11">
    <location>
        <begin position="274"/>
        <end position="470"/>
    </location>
</feature>
<comment type="catalytic activity">
    <reaction evidence="1">
        <text>[E2 ubiquitin-conjugating enzyme]-S-ubiquitinyl-L-cysteine + [acceptor protein]-L-lysine = [E2 ubiquitin-conjugating enzyme]-L-cysteine + [acceptor protein]-N(6)-ubiquitinyl-L-lysine.</text>
        <dbReference type="EC" id="2.3.2.31"/>
    </reaction>
</comment>
<keyword evidence="9" id="KW-0175">Coiled coil</keyword>
<evidence type="ECO:0000256" key="2">
    <source>
        <dbReference type="ARBA" id="ARBA00012251"/>
    </source>
</evidence>
<evidence type="ECO:0000256" key="3">
    <source>
        <dbReference type="ARBA" id="ARBA00022679"/>
    </source>
</evidence>
<evidence type="ECO:0000256" key="9">
    <source>
        <dbReference type="SAM" id="Coils"/>
    </source>
</evidence>
<dbReference type="SUPFAM" id="SSF57850">
    <property type="entry name" value="RING/U-box"/>
    <property type="match status" value="1"/>
</dbReference>
<keyword evidence="7" id="KW-0833">Ubl conjugation pathway</keyword>
<feature type="compositionally biased region" description="Basic and acidic residues" evidence="10">
    <location>
        <begin position="748"/>
        <end position="764"/>
    </location>
</feature>
<dbReference type="GO" id="GO:0016567">
    <property type="term" value="P:protein ubiquitination"/>
    <property type="evidence" value="ECO:0007669"/>
    <property type="project" value="InterPro"/>
</dbReference>
<evidence type="ECO:0000256" key="8">
    <source>
        <dbReference type="ARBA" id="ARBA00022833"/>
    </source>
</evidence>
<dbReference type="Pfam" id="PF01485">
    <property type="entry name" value="IBR"/>
    <property type="match status" value="2"/>
</dbReference>
<accession>A0A9P8S5J0</accession>
<dbReference type="EMBL" id="JACEFI010000013">
    <property type="protein sequence ID" value="KAH0595334.1"/>
    <property type="molecule type" value="Genomic_DNA"/>
</dbReference>
<protein>
    <recommendedName>
        <fullName evidence="2">RBR-type E3 ubiquitin transferase</fullName>
        <ecNumber evidence="2">2.3.2.31</ecNumber>
    </recommendedName>
</protein>
<evidence type="ECO:0000256" key="1">
    <source>
        <dbReference type="ARBA" id="ARBA00001798"/>
    </source>
</evidence>
<evidence type="ECO:0000256" key="5">
    <source>
        <dbReference type="ARBA" id="ARBA00022737"/>
    </source>
</evidence>
<dbReference type="InterPro" id="IPR002867">
    <property type="entry name" value="IBR_dom"/>
</dbReference>
<dbReference type="EC" id="2.3.2.31" evidence="2"/>
<feature type="region of interest" description="Disordered" evidence="10">
    <location>
        <begin position="743"/>
        <end position="764"/>
    </location>
</feature>
<dbReference type="InterPro" id="IPR031127">
    <property type="entry name" value="E3_UB_ligase_RBR"/>
</dbReference>
<evidence type="ECO:0000256" key="4">
    <source>
        <dbReference type="ARBA" id="ARBA00022723"/>
    </source>
</evidence>
<evidence type="ECO:0000256" key="6">
    <source>
        <dbReference type="ARBA" id="ARBA00022771"/>
    </source>
</evidence>
<dbReference type="CDD" id="cd22584">
    <property type="entry name" value="Rcat_RBR_unk"/>
    <property type="match status" value="1"/>
</dbReference>
<keyword evidence="3" id="KW-0808">Transferase</keyword>
<dbReference type="PANTHER" id="PTHR11685">
    <property type="entry name" value="RBR FAMILY RING FINGER AND IBR DOMAIN-CONTAINING"/>
    <property type="match status" value="1"/>
</dbReference>
<dbReference type="CDD" id="cd20335">
    <property type="entry name" value="BRcat_RBR"/>
    <property type="match status" value="1"/>
</dbReference>
<dbReference type="GO" id="GO:0061630">
    <property type="term" value="F:ubiquitin protein ligase activity"/>
    <property type="evidence" value="ECO:0007669"/>
    <property type="project" value="UniProtKB-EC"/>
</dbReference>
<keyword evidence="4" id="KW-0479">Metal-binding</keyword>
<dbReference type="Gene3D" id="1.20.120.1750">
    <property type="match status" value="1"/>
</dbReference>
<dbReference type="GO" id="GO:0008270">
    <property type="term" value="F:zinc ion binding"/>
    <property type="evidence" value="ECO:0007669"/>
    <property type="project" value="UniProtKB-KW"/>
</dbReference>
<dbReference type="Proteomes" id="UP000764110">
    <property type="component" value="Unassembled WGS sequence"/>
</dbReference>
<dbReference type="InterPro" id="IPR044066">
    <property type="entry name" value="TRIAD_supradom"/>
</dbReference>
<sequence length="764" mass="88684">MDITQRPIPGSFIDEDLAELYHNPFETLQILQDEWRDKDHACPWSTDNMSDIDLGDIDWHKYEPPGVLRKAPNFTSLILQDIITTSIDNVKARVVREDHQKQLEDERHQAAQEEARKNGNPPKPYLPIIIPPEKPIEPDASPTTILNGANLALACFNTVSVKSAGKAAEVTVVKDAGRRRFAIRRLFHRTPETGESSAMGGAREALRQKLEARLSKVDISNTDSKTQEALMALRKSGFIQDAELPQPPEPEVSVKPFCHVSAKEGGGEVNVLTGIRECVSCLDDIPVKDAVRVQCHSYCKDCFIRLVTAATQNEQQWPPKCCLNQIPFRLVLKHIPDDLKKTFQVRASEWELPMSERVYCSQPECGIWIRPKNIRLNKRQGKCERGHLTCTICRGPSHGNEDCPQDYDMNLTNILAEEEGWKRCFNCHALVEHREACQHMTCRCGTEFCYVCGLRWRTCHCTMQQLHALKEAADARREQRRFREQAEAEELRAILAQIEEFEREEAARAELERLEQARLEEERWQQQIKQRLRLESIRRKEVESKFRQLRLRLNDLHELQQAMLESYQEDCAAMLLHEADAMKLNLAGRHEMERIELAQKISQKMSTRENNFKSEYAARLAHERKLEQTYLEQLQDFWSGKANAEAEIEQSMTPLRRKMDKGHEAWQRWRDEQIGVYKAKLEDERTMKEEVMYSQSERMKDMYDERETQLTRKMVAEKKWFREVVCERETLLGGWEVSEMEGDADSLFAREGEPQKDPEPENLT</sequence>
<dbReference type="PROSITE" id="PS51873">
    <property type="entry name" value="TRIAD"/>
    <property type="match status" value="1"/>
</dbReference>
<feature type="coiled-coil region" evidence="9">
    <location>
        <begin position="469"/>
        <end position="559"/>
    </location>
</feature>
<evidence type="ECO:0000313" key="12">
    <source>
        <dbReference type="EMBL" id="KAH0595334.1"/>
    </source>
</evidence>
<feature type="region of interest" description="Disordered" evidence="10">
    <location>
        <begin position="99"/>
        <end position="127"/>
    </location>
</feature>
<evidence type="ECO:0000256" key="7">
    <source>
        <dbReference type="ARBA" id="ARBA00022786"/>
    </source>
</evidence>
<dbReference type="AlphaFoldDB" id="A0A9P8S5J0"/>
<feature type="compositionally biased region" description="Basic and acidic residues" evidence="10">
    <location>
        <begin position="99"/>
        <end position="117"/>
    </location>
</feature>
<keyword evidence="6" id="KW-0863">Zinc-finger</keyword>